<feature type="signal peptide" evidence="1">
    <location>
        <begin position="1"/>
        <end position="25"/>
    </location>
</feature>
<sequence length="378" mass="41615">MPRFDRPLRLLLLTGLTLAPAWAHALCQPMAASGQRETIVAQVRLDETATLLALDGSRIKTWEPAVAIATGARAKPVIWAEAVDWSVYSSDSPATAIGPTVLRFELGPDGVRHLCGIAQFDENTIESARTSGRAGLPKPDFETRFQYDASDRLVGYEMRSRNAQGKANAPVQFCLRYDSHGWLAEHGANACSDASRPLTRYVHDAAGRLLRTITYLESQGDAVEVRRFTAQGQPGQRYRRQRLEWNNDKLMLGLPYQELASEFAVLVLPGPNWAAPPLPSYHYDWAIVQPQGKDGDVYRARRDPAAMLAQGNSGPDGQFTLSAAQRRKVWDAAGKAPGGVHWLWAPGQIYTLLQALPPAVWQACIDPDNHQADACDTH</sequence>
<organism evidence="2 3">
    <name type="scientific">Achromobacter piechaudii</name>
    <dbReference type="NCBI Taxonomy" id="72556"/>
    <lineage>
        <taxon>Bacteria</taxon>
        <taxon>Pseudomonadati</taxon>
        <taxon>Pseudomonadota</taxon>
        <taxon>Betaproteobacteria</taxon>
        <taxon>Burkholderiales</taxon>
        <taxon>Alcaligenaceae</taxon>
        <taxon>Achromobacter</taxon>
    </lineage>
</organism>
<keyword evidence="1" id="KW-0732">Signal</keyword>
<gene>
    <name evidence="2" type="ORF">LMG1861_04427</name>
</gene>
<accession>A0A6S7EAP1</accession>
<evidence type="ECO:0000313" key="3">
    <source>
        <dbReference type="Proteomes" id="UP000494105"/>
    </source>
</evidence>
<feature type="chain" id="PRO_5029004506" evidence="1">
    <location>
        <begin position="26"/>
        <end position="378"/>
    </location>
</feature>
<dbReference type="AlphaFoldDB" id="A0A6S7EAP1"/>
<protein>
    <submittedName>
        <fullName evidence="2">Uncharacterized protein</fullName>
    </submittedName>
</protein>
<name>A0A6S7EAP1_9BURK</name>
<evidence type="ECO:0000256" key="1">
    <source>
        <dbReference type="SAM" id="SignalP"/>
    </source>
</evidence>
<evidence type="ECO:0000313" key="2">
    <source>
        <dbReference type="EMBL" id="CAB3903610.1"/>
    </source>
</evidence>
<reference evidence="2 3" key="1">
    <citation type="submission" date="2020-04" db="EMBL/GenBank/DDBJ databases">
        <authorList>
            <person name="De Canck E."/>
        </authorList>
    </citation>
    <scope>NUCLEOTIDE SEQUENCE [LARGE SCALE GENOMIC DNA]</scope>
    <source>
        <strain evidence="2 3">LMG 1861</strain>
    </source>
</reference>
<dbReference type="EMBL" id="CADILD010000003">
    <property type="protein sequence ID" value="CAB3903610.1"/>
    <property type="molecule type" value="Genomic_DNA"/>
</dbReference>
<dbReference type="RefSeq" id="WP_175129588.1">
    <property type="nucleotide sequence ID" value="NZ_CADILD010000003.1"/>
</dbReference>
<proteinExistence type="predicted"/>
<dbReference type="Proteomes" id="UP000494105">
    <property type="component" value="Unassembled WGS sequence"/>
</dbReference>